<organism evidence="3 4">
    <name type="scientific">Comamonas serinivorans</name>
    <dbReference type="NCBI Taxonomy" id="1082851"/>
    <lineage>
        <taxon>Bacteria</taxon>
        <taxon>Pseudomonadati</taxon>
        <taxon>Pseudomonadota</taxon>
        <taxon>Betaproteobacteria</taxon>
        <taxon>Burkholderiales</taxon>
        <taxon>Comamonadaceae</taxon>
        <taxon>Comamonas</taxon>
    </lineage>
</organism>
<dbReference type="Gene3D" id="3.40.190.10">
    <property type="entry name" value="Periplasmic binding protein-like II"/>
    <property type="match status" value="2"/>
</dbReference>
<sequence length="193" mass="20743">MVRVPLTQEVPLVIVGSPDYLAQCAPPRTAVNLLRHRCIQTHLPSGAPSSWPLRVKGRSVEMDVPGPLVCDAPLLMREAARSGTGLAQLARWYVADDIARGTPADRAGQLCAATAGAQPDYAGHRHVPAALRALVALAHELREQATSWHPDSCMVLYPQPWPLHAVRKPLGQNAAPLNNRAVISTRPSEGCTP</sequence>
<protein>
    <recommendedName>
        <fullName evidence="2">LysR substrate-binding domain-containing protein</fullName>
    </recommendedName>
</protein>
<dbReference type="InterPro" id="IPR058163">
    <property type="entry name" value="LysR-type_TF_proteobact-type"/>
</dbReference>
<name>A0A1Y0EMQ0_9BURK</name>
<keyword evidence="4" id="KW-1185">Reference proteome</keyword>
<dbReference type="GO" id="GO:0006351">
    <property type="term" value="P:DNA-templated transcription"/>
    <property type="evidence" value="ECO:0007669"/>
    <property type="project" value="TreeGrafter"/>
</dbReference>
<evidence type="ECO:0000256" key="1">
    <source>
        <dbReference type="ARBA" id="ARBA00009437"/>
    </source>
</evidence>
<dbReference type="GO" id="GO:0003700">
    <property type="term" value="F:DNA-binding transcription factor activity"/>
    <property type="evidence" value="ECO:0007669"/>
    <property type="project" value="TreeGrafter"/>
</dbReference>
<comment type="similarity">
    <text evidence="1">Belongs to the LysR transcriptional regulatory family.</text>
</comment>
<accession>A0A1Y0EMQ0</accession>
<dbReference type="Proteomes" id="UP000196138">
    <property type="component" value="Chromosome"/>
</dbReference>
<evidence type="ECO:0000259" key="2">
    <source>
        <dbReference type="Pfam" id="PF03466"/>
    </source>
</evidence>
<proteinExistence type="inferred from homology"/>
<dbReference type="GO" id="GO:0043565">
    <property type="term" value="F:sequence-specific DNA binding"/>
    <property type="evidence" value="ECO:0007669"/>
    <property type="project" value="TreeGrafter"/>
</dbReference>
<dbReference type="Pfam" id="PF03466">
    <property type="entry name" value="LysR_substrate"/>
    <property type="match status" value="1"/>
</dbReference>
<dbReference type="PANTHER" id="PTHR30537">
    <property type="entry name" value="HTH-TYPE TRANSCRIPTIONAL REGULATOR"/>
    <property type="match status" value="1"/>
</dbReference>
<reference evidence="3 4" key="1">
    <citation type="submission" date="2017-05" db="EMBL/GenBank/DDBJ databases">
        <authorList>
            <person name="Song R."/>
            <person name="Chenine A.L."/>
            <person name="Ruprecht R.M."/>
        </authorList>
    </citation>
    <scope>NUCLEOTIDE SEQUENCE [LARGE SCALE GENOMIC DNA]</scope>
    <source>
        <strain evidence="3 4">DSM 26136</strain>
    </source>
</reference>
<dbReference type="RefSeq" id="WP_087280512.1">
    <property type="nucleotide sequence ID" value="NZ_CP021455.1"/>
</dbReference>
<dbReference type="KEGG" id="cser:CCO03_09860"/>
<dbReference type="OrthoDB" id="9813056at2"/>
<feature type="domain" description="LysR substrate-binding" evidence="2">
    <location>
        <begin position="4"/>
        <end position="102"/>
    </location>
</feature>
<dbReference type="SUPFAM" id="SSF53850">
    <property type="entry name" value="Periplasmic binding protein-like II"/>
    <property type="match status" value="1"/>
</dbReference>
<dbReference type="AlphaFoldDB" id="A0A1Y0EMQ0"/>
<dbReference type="PANTHER" id="PTHR30537:SF1">
    <property type="entry name" value="HTH-TYPE TRANSCRIPTIONAL REGULATOR PGRR"/>
    <property type="match status" value="1"/>
</dbReference>
<dbReference type="EMBL" id="CP021455">
    <property type="protein sequence ID" value="ARU04944.1"/>
    <property type="molecule type" value="Genomic_DNA"/>
</dbReference>
<gene>
    <name evidence="3" type="ORF">CCO03_09860</name>
</gene>
<dbReference type="InterPro" id="IPR005119">
    <property type="entry name" value="LysR_subst-bd"/>
</dbReference>
<evidence type="ECO:0000313" key="3">
    <source>
        <dbReference type="EMBL" id="ARU04944.1"/>
    </source>
</evidence>
<evidence type="ECO:0000313" key="4">
    <source>
        <dbReference type="Proteomes" id="UP000196138"/>
    </source>
</evidence>